<dbReference type="Pfam" id="PF05130">
    <property type="entry name" value="FlgN"/>
    <property type="match status" value="1"/>
</dbReference>
<name>A0A383EMF0_9ZZZZ</name>
<dbReference type="AlphaFoldDB" id="A0A383EMF0"/>
<dbReference type="SUPFAM" id="SSF140566">
    <property type="entry name" value="FlgN-like"/>
    <property type="match status" value="1"/>
</dbReference>
<dbReference type="EMBL" id="UINC01226950">
    <property type="protein sequence ID" value="SVE57643.1"/>
    <property type="molecule type" value="Genomic_DNA"/>
</dbReference>
<dbReference type="Gene3D" id="1.20.58.300">
    <property type="entry name" value="FlgN-like"/>
    <property type="match status" value="1"/>
</dbReference>
<evidence type="ECO:0000313" key="2">
    <source>
        <dbReference type="EMBL" id="SVE57643.1"/>
    </source>
</evidence>
<dbReference type="GO" id="GO:0044780">
    <property type="term" value="P:bacterial-type flagellum assembly"/>
    <property type="evidence" value="ECO:0007669"/>
    <property type="project" value="InterPro"/>
</dbReference>
<keyword evidence="1" id="KW-1005">Bacterial flagellum biogenesis</keyword>
<accession>A0A383EMF0</accession>
<sequence>MVTINPTDKSTPPFQWEELLELLRRELQEYGGLVGMLTEQQEKILSRDPDALIAVNQSVQNQMETSQRLLSKRQGFVSDLARDFGQEKEATLSDLLTFFPAVTRPMFESIVEEINTLISKVRRKLDQNRRLLSRLTEVTDGILMSLNPQLRTKTYDRSGGLSVA</sequence>
<evidence type="ECO:0008006" key="3">
    <source>
        <dbReference type="Google" id="ProtNLM"/>
    </source>
</evidence>
<dbReference type="InterPro" id="IPR036679">
    <property type="entry name" value="FlgN-like_sf"/>
</dbReference>
<dbReference type="InterPro" id="IPR007809">
    <property type="entry name" value="FlgN-like"/>
</dbReference>
<feature type="non-terminal residue" evidence="2">
    <location>
        <position position="164"/>
    </location>
</feature>
<organism evidence="2">
    <name type="scientific">marine metagenome</name>
    <dbReference type="NCBI Taxonomy" id="408172"/>
    <lineage>
        <taxon>unclassified sequences</taxon>
        <taxon>metagenomes</taxon>
        <taxon>ecological metagenomes</taxon>
    </lineage>
</organism>
<proteinExistence type="predicted"/>
<reference evidence="2" key="1">
    <citation type="submission" date="2018-05" db="EMBL/GenBank/DDBJ databases">
        <authorList>
            <person name="Lanie J.A."/>
            <person name="Ng W.-L."/>
            <person name="Kazmierczak K.M."/>
            <person name="Andrzejewski T.M."/>
            <person name="Davidsen T.M."/>
            <person name="Wayne K.J."/>
            <person name="Tettelin H."/>
            <person name="Glass J.I."/>
            <person name="Rusch D."/>
            <person name="Podicherti R."/>
            <person name="Tsui H.-C.T."/>
            <person name="Winkler M.E."/>
        </authorList>
    </citation>
    <scope>NUCLEOTIDE SEQUENCE</scope>
</reference>
<gene>
    <name evidence="2" type="ORF">METZ01_LOCUS510497</name>
</gene>
<evidence type="ECO:0000256" key="1">
    <source>
        <dbReference type="ARBA" id="ARBA00022795"/>
    </source>
</evidence>
<protein>
    <recommendedName>
        <fullName evidence="3">Flagellar protein FlgN</fullName>
    </recommendedName>
</protein>